<dbReference type="EMBL" id="GBRH01189773">
    <property type="protein sequence ID" value="JAE08123.1"/>
    <property type="molecule type" value="Transcribed_RNA"/>
</dbReference>
<reference evidence="1" key="2">
    <citation type="journal article" date="2015" name="Data Brief">
        <title>Shoot transcriptome of the giant reed, Arundo donax.</title>
        <authorList>
            <person name="Barrero R.A."/>
            <person name="Guerrero F.D."/>
            <person name="Moolhuijzen P."/>
            <person name="Goolsby J.A."/>
            <person name="Tidwell J."/>
            <person name="Bellgard S.E."/>
            <person name="Bellgard M.I."/>
        </authorList>
    </citation>
    <scope>NUCLEOTIDE SEQUENCE</scope>
    <source>
        <tissue evidence="1">Shoot tissue taken approximately 20 cm above the soil surface</tissue>
    </source>
</reference>
<protein>
    <submittedName>
        <fullName evidence="1">Uncharacterized protein</fullName>
    </submittedName>
</protein>
<proteinExistence type="predicted"/>
<evidence type="ECO:0000313" key="1">
    <source>
        <dbReference type="EMBL" id="JAE08123.1"/>
    </source>
</evidence>
<dbReference type="AlphaFoldDB" id="A0A0A9FIQ5"/>
<name>A0A0A9FIQ5_ARUDO</name>
<organism evidence="1">
    <name type="scientific">Arundo donax</name>
    <name type="common">Giant reed</name>
    <name type="synonym">Donax arundinaceus</name>
    <dbReference type="NCBI Taxonomy" id="35708"/>
    <lineage>
        <taxon>Eukaryota</taxon>
        <taxon>Viridiplantae</taxon>
        <taxon>Streptophyta</taxon>
        <taxon>Embryophyta</taxon>
        <taxon>Tracheophyta</taxon>
        <taxon>Spermatophyta</taxon>
        <taxon>Magnoliopsida</taxon>
        <taxon>Liliopsida</taxon>
        <taxon>Poales</taxon>
        <taxon>Poaceae</taxon>
        <taxon>PACMAD clade</taxon>
        <taxon>Arundinoideae</taxon>
        <taxon>Arundineae</taxon>
        <taxon>Arundo</taxon>
    </lineage>
</organism>
<reference evidence="1" key="1">
    <citation type="submission" date="2014-09" db="EMBL/GenBank/DDBJ databases">
        <authorList>
            <person name="Magalhaes I.L.F."/>
            <person name="Oliveira U."/>
            <person name="Santos F.R."/>
            <person name="Vidigal T.H.D.A."/>
            <person name="Brescovit A.D."/>
            <person name="Santos A.J."/>
        </authorList>
    </citation>
    <scope>NUCLEOTIDE SEQUENCE</scope>
    <source>
        <tissue evidence="1">Shoot tissue taken approximately 20 cm above the soil surface</tissue>
    </source>
</reference>
<accession>A0A0A9FIQ5</accession>
<sequence>MLQFISYITAVANLQYVQCSSLIHIKFLLLNFEWTVKCSNGQIVQP</sequence>